<dbReference type="AlphaFoldDB" id="A0AAW8CQI3"/>
<protein>
    <submittedName>
        <fullName evidence="2">DUF935 domain-containing protein</fullName>
    </submittedName>
</protein>
<proteinExistence type="predicted"/>
<keyword evidence="1" id="KW-0175">Coiled coil</keyword>
<reference evidence="2" key="1">
    <citation type="journal article" date="2023" name="Front. Microbiol.">
        <title>Phylogeography and host specificity of Pasteurellaceae pathogenic to sea-farmed fish in the north-east Atlantic.</title>
        <authorList>
            <person name="Gulla S."/>
            <person name="Colquhoun D.J."/>
            <person name="Olsen A.B."/>
            <person name="Spilsberg B."/>
            <person name="Lagesen K."/>
            <person name="Aakesson C.P."/>
            <person name="Strom S."/>
            <person name="Manji F."/>
            <person name="Birkbeck T.H."/>
            <person name="Nilsen H.K."/>
        </authorList>
    </citation>
    <scope>NUCLEOTIDE SEQUENCE</scope>
    <source>
        <strain evidence="2">VIB1234</strain>
    </source>
</reference>
<feature type="coiled-coil region" evidence="1">
    <location>
        <begin position="443"/>
        <end position="470"/>
    </location>
</feature>
<dbReference type="EMBL" id="JASAYJ010000010">
    <property type="protein sequence ID" value="MDP8187288.1"/>
    <property type="molecule type" value="Genomic_DNA"/>
</dbReference>
<evidence type="ECO:0000313" key="2">
    <source>
        <dbReference type="EMBL" id="MDP8187288.1"/>
    </source>
</evidence>
<evidence type="ECO:0000256" key="1">
    <source>
        <dbReference type="SAM" id="Coils"/>
    </source>
</evidence>
<sequence length="500" mass="55155">MKENEKLNKKLLTEELAISSIQGVRRAWNTDTVASGLTPSKLANVLSNATEGDSNDYLTLAEEMEEREPHYGSVLRTRKLALEGLDRTVEASSDVKDEIIEAVENLVKNSNFDDFLAGLVDALGKGYSAVEIVWDDEFKPANYYWRDPRYFTFAKDNAYKLLLRDEQGQDGTPLPPYKFVVHTPKLKAGIPIRGGLARMSALSYMCKTYALTDWMAFCEVFGMPIRIGKYQNGASDKDQAILKRAVANIGTDAAAIIPETMKVEFIEAASAKGGESVFENLANWLDKQISKAVLGQTMTADDGSSQSQANVHNEVRLDLLRTDAKQLAATINEQLIKPFIHFHFGEQEHYPKLVFYIAEAEDIASLVDGVTKLVPLGLKVSQGFLRDKLGIPDPQDDDELLGVEAVQSDEKIAKNSKNHTACNHKTALNSTEENIDEDEEGFINTTQNAIKELAEKLQKANNFNELLEILNSAELNTSDIADALALALAGVKAFVDGSVE</sequence>
<dbReference type="Pfam" id="PF06074">
    <property type="entry name" value="Portal_Mu"/>
    <property type="match status" value="1"/>
</dbReference>
<name>A0AAW8CQI3_9PAST</name>
<gene>
    <name evidence="2" type="ORF">QJU78_05815</name>
</gene>
<evidence type="ECO:0000313" key="3">
    <source>
        <dbReference type="Proteomes" id="UP001230466"/>
    </source>
</evidence>
<dbReference type="RefSeq" id="WP_211597934.1">
    <property type="nucleotide sequence ID" value="NZ_JAGRQI010000010.1"/>
</dbReference>
<comment type="caution">
    <text evidence="2">The sequence shown here is derived from an EMBL/GenBank/DDBJ whole genome shotgun (WGS) entry which is preliminary data.</text>
</comment>
<dbReference type="InterPro" id="IPR009279">
    <property type="entry name" value="Portal_Mu"/>
</dbReference>
<dbReference type="Proteomes" id="UP001230466">
    <property type="component" value="Unassembled WGS sequence"/>
</dbReference>
<organism evidence="2 3">
    <name type="scientific">Pasteurella atlantica</name>
    <dbReference type="NCBI Taxonomy" id="2827233"/>
    <lineage>
        <taxon>Bacteria</taxon>
        <taxon>Pseudomonadati</taxon>
        <taxon>Pseudomonadota</taxon>
        <taxon>Gammaproteobacteria</taxon>
        <taxon>Pasteurellales</taxon>
        <taxon>Pasteurellaceae</taxon>
        <taxon>Pasteurella</taxon>
    </lineage>
</organism>
<accession>A0AAW8CQI3</accession>